<evidence type="ECO:0000313" key="1">
    <source>
        <dbReference type="Proteomes" id="UP000036681"/>
    </source>
</evidence>
<sequence>MLGPFASGHKRHSYQWRTNGMLVSVEQHRAKATCRSHEDSSNGITEFSTAYLGEEAQQKLLSIRAGNMYLKFGTGILTS</sequence>
<organism evidence="1 2">
    <name type="scientific">Ascaris lumbricoides</name>
    <name type="common">Giant roundworm</name>
    <dbReference type="NCBI Taxonomy" id="6252"/>
    <lineage>
        <taxon>Eukaryota</taxon>
        <taxon>Metazoa</taxon>
        <taxon>Ecdysozoa</taxon>
        <taxon>Nematoda</taxon>
        <taxon>Chromadorea</taxon>
        <taxon>Rhabditida</taxon>
        <taxon>Spirurina</taxon>
        <taxon>Ascaridomorpha</taxon>
        <taxon>Ascaridoidea</taxon>
        <taxon>Ascarididae</taxon>
        <taxon>Ascaris</taxon>
    </lineage>
</organism>
<reference evidence="2" key="1">
    <citation type="submission" date="2017-02" db="UniProtKB">
        <authorList>
            <consortium name="WormBaseParasite"/>
        </authorList>
    </citation>
    <scope>IDENTIFICATION</scope>
</reference>
<evidence type="ECO:0000313" key="2">
    <source>
        <dbReference type="WBParaSite" id="ALUE_0000494301-mRNA-1"/>
    </source>
</evidence>
<name>A0A0M3HRJ8_ASCLU</name>
<dbReference type="AlphaFoldDB" id="A0A0M3HRJ8"/>
<keyword evidence="1" id="KW-1185">Reference proteome</keyword>
<accession>A0A0M3HRJ8</accession>
<protein>
    <submittedName>
        <fullName evidence="2">Ig-like domain-containing protein</fullName>
    </submittedName>
</protein>
<proteinExistence type="predicted"/>
<dbReference type="WBParaSite" id="ALUE_0000494301-mRNA-1">
    <property type="protein sequence ID" value="ALUE_0000494301-mRNA-1"/>
    <property type="gene ID" value="ALUE_0000494301"/>
</dbReference>
<dbReference type="Proteomes" id="UP000036681">
    <property type="component" value="Unplaced"/>
</dbReference>